<evidence type="ECO:0000313" key="15">
    <source>
        <dbReference type="Proteomes" id="UP000001396"/>
    </source>
</evidence>
<feature type="compositionally biased region" description="Basic and acidic residues" evidence="11">
    <location>
        <begin position="219"/>
        <end position="229"/>
    </location>
</feature>
<evidence type="ECO:0000256" key="1">
    <source>
        <dbReference type="ARBA" id="ARBA00004604"/>
    </source>
</evidence>
<dbReference type="PANTHER" id="PTHR18934:SF99">
    <property type="entry name" value="ATP-DEPENDENT RNA HELICASE DHX37-RELATED"/>
    <property type="match status" value="1"/>
</dbReference>
<dbReference type="SMART" id="SM00490">
    <property type="entry name" value="HELICc"/>
    <property type="match status" value="1"/>
</dbReference>
<feature type="region of interest" description="Disordered" evidence="11">
    <location>
        <begin position="1"/>
        <end position="30"/>
    </location>
</feature>
<dbReference type="PROSITE" id="PS51192">
    <property type="entry name" value="HELICASE_ATP_BIND_1"/>
    <property type="match status" value="1"/>
</dbReference>
<dbReference type="GO" id="GO:0005524">
    <property type="term" value="F:ATP binding"/>
    <property type="evidence" value="ECO:0007669"/>
    <property type="project" value="UniProtKB-KW"/>
</dbReference>
<dbReference type="InterPro" id="IPR001650">
    <property type="entry name" value="Helicase_C-like"/>
</dbReference>
<dbReference type="InterPro" id="IPR014001">
    <property type="entry name" value="Helicase_ATP-bd"/>
</dbReference>
<comment type="caution">
    <text evidence="14">The sequence shown here is derived from an EMBL/GenBank/DDBJ whole genome shotgun (WGS) entry which is preliminary data.</text>
</comment>
<dbReference type="Gene3D" id="3.40.50.300">
    <property type="entry name" value="P-loop containing nucleotide triphosphate hydrolases"/>
    <property type="match status" value="3"/>
</dbReference>
<evidence type="ECO:0000256" key="10">
    <source>
        <dbReference type="ARBA" id="ARBA00047984"/>
    </source>
</evidence>
<dbReference type="InterPro" id="IPR048333">
    <property type="entry name" value="HA2_WH"/>
</dbReference>
<feature type="compositionally biased region" description="Low complexity" evidence="11">
    <location>
        <begin position="198"/>
        <end position="217"/>
    </location>
</feature>
<feature type="compositionally biased region" description="Polar residues" evidence="11">
    <location>
        <begin position="310"/>
        <end position="323"/>
    </location>
</feature>
<proteinExistence type="inferred from homology"/>
<dbReference type="InterPro" id="IPR056371">
    <property type="entry name" value="DHX37-like_C"/>
</dbReference>
<evidence type="ECO:0000256" key="8">
    <source>
        <dbReference type="ARBA" id="ARBA00022884"/>
    </source>
</evidence>
<dbReference type="InterPro" id="IPR002464">
    <property type="entry name" value="DNA/RNA_helicase_DEAH_CS"/>
</dbReference>
<feature type="compositionally biased region" description="Acidic residues" evidence="11">
    <location>
        <begin position="105"/>
        <end position="122"/>
    </location>
</feature>
<dbReference type="GO" id="GO:0016787">
    <property type="term" value="F:hydrolase activity"/>
    <property type="evidence" value="ECO:0007669"/>
    <property type="project" value="UniProtKB-KW"/>
</dbReference>
<dbReference type="PROSITE" id="PS00690">
    <property type="entry name" value="DEAH_ATP_HELICASE"/>
    <property type="match status" value="1"/>
</dbReference>
<dbReference type="Pfam" id="PF23362">
    <property type="entry name" value="DHX37_C"/>
    <property type="match status" value="1"/>
</dbReference>
<feature type="region of interest" description="Disordered" evidence="11">
    <location>
        <begin position="193"/>
        <end position="244"/>
    </location>
</feature>
<dbReference type="Proteomes" id="UP000001396">
    <property type="component" value="Unassembled WGS sequence"/>
</dbReference>
<feature type="region of interest" description="Disordered" evidence="11">
    <location>
        <begin position="1117"/>
        <end position="1155"/>
    </location>
</feature>
<dbReference type="Pfam" id="PF04408">
    <property type="entry name" value="WHD_HA2"/>
    <property type="match status" value="1"/>
</dbReference>
<evidence type="ECO:0000256" key="6">
    <source>
        <dbReference type="ARBA" id="ARBA00022806"/>
    </source>
</evidence>
<name>D3BAY0_HETP5</name>
<dbReference type="SMART" id="SM00847">
    <property type="entry name" value="HA2"/>
    <property type="match status" value="1"/>
</dbReference>
<dbReference type="FunFam" id="3.40.50.300:FF:003770">
    <property type="entry name" value="ATP-dependent RNA helicase DHR1, putative"/>
    <property type="match status" value="1"/>
</dbReference>
<evidence type="ECO:0000256" key="7">
    <source>
        <dbReference type="ARBA" id="ARBA00022840"/>
    </source>
</evidence>
<evidence type="ECO:0000259" key="12">
    <source>
        <dbReference type="PROSITE" id="PS51192"/>
    </source>
</evidence>
<dbReference type="GO" id="GO:0003724">
    <property type="term" value="F:RNA helicase activity"/>
    <property type="evidence" value="ECO:0007669"/>
    <property type="project" value="UniProtKB-EC"/>
</dbReference>
<dbReference type="GeneID" id="31361195"/>
<evidence type="ECO:0000256" key="9">
    <source>
        <dbReference type="ARBA" id="ARBA00023242"/>
    </source>
</evidence>
<dbReference type="InterPro" id="IPR027417">
    <property type="entry name" value="P-loop_NTPase"/>
</dbReference>
<dbReference type="Pfam" id="PF00270">
    <property type="entry name" value="DEAD"/>
    <property type="match status" value="1"/>
</dbReference>
<keyword evidence="5" id="KW-0378">Hydrolase</keyword>
<keyword evidence="4" id="KW-0547">Nucleotide-binding</keyword>
<feature type="compositionally biased region" description="Basic and acidic residues" evidence="11">
    <location>
        <begin position="1126"/>
        <end position="1149"/>
    </location>
</feature>
<feature type="compositionally biased region" description="Basic and acidic residues" evidence="11">
    <location>
        <begin position="63"/>
        <end position="73"/>
    </location>
</feature>
<dbReference type="EC" id="3.6.4.13" evidence="3"/>
<feature type="compositionally biased region" description="Acidic residues" evidence="11">
    <location>
        <begin position="881"/>
        <end position="891"/>
    </location>
</feature>
<dbReference type="Pfam" id="PF07717">
    <property type="entry name" value="OB_NTP_bind"/>
    <property type="match status" value="1"/>
</dbReference>
<feature type="domain" description="Helicase C-terminal" evidence="13">
    <location>
        <begin position="849"/>
        <end position="1030"/>
    </location>
</feature>
<dbReference type="GO" id="GO:0003723">
    <property type="term" value="F:RNA binding"/>
    <property type="evidence" value="ECO:0007669"/>
    <property type="project" value="UniProtKB-KW"/>
</dbReference>
<dbReference type="PANTHER" id="PTHR18934">
    <property type="entry name" value="ATP-DEPENDENT RNA HELICASE"/>
    <property type="match status" value="1"/>
</dbReference>
<dbReference type="InterPro" id="IPR011545">
    <property type="entry name" value="DEAD/DEAH_box_helicase_dom"/>
</dbReference>
<keyword evidence="7" id="KW-0067">ATP-binding</keyword>
<keyword evidence="9" id="KW-0539">Nucleus</keyword>
<evidence type="ECO:0000256" key="5">
    <source>
        <dbReference type="ARBA" id="ARBA00022801"/>
    </source>
</evidence>
<comment type="subcellular location">
    <subcellularLocation>
        <location evidence="1">Nucleus</location>
        <location evidence="1">Nucleolus</location>
    </subcellularLocation>
</comment>
<evidence type="ECO:0000256" key="4">
    <source>
        <dbReference type="ARBA" id="ARBA00022741"/>
    </source>
</evidence>
<dbReference type="STRING" id="670386.D3BAY0"/>
<feature type="compositionally biased region" description="Low complexity" evidence="11">
    <location>
        <begin position="324"/>
        <end position="344"/>
    </location>
</feature>
<dbReference type="GO" id="GO:0000462">
    <property type="term" value="P:maturation of SSU-rRNA from tricistronic rRNA transcript (SSU-rRNA, 5.8S rRNA, LSU-rRNA)"/>
    <property type="evidence" value="ECO:0007669"/>
    <property type="project" value="TreeGrafter"/>
</dbReference>
<dbReference type="EMBL" id="ADBJ01000025">
    <property type="protein sequence ID" value="EFA81717.1"/>
    <property type="molecule type" value="Genomic_DNA"/>
</dbReference>
<dbReference type="InParanoid" id="D3BAY0"/>
<dbReference type="PROSITE" id="PS51194">
    <property type="entry name" value="HELICASE_CTER"/>
    <property type="match status" value="1"/>
</dbReference>
<feature type="compositionally biased region" description="Low complexity" evidence="11">
    <location>
        <begin position="136"/>
        <end position="161"/>
    </location>
</feature>
<gene>
    <name evidence="14" type="primary">dhx37</name>
    <name evidence="14" type="ORF">PPL_05711</name>
</gene>
<dbReference type="OMA" id="NINRYYY"/>
<reference evidence="14 15" key="1">
    <citation type="journal article" date="2011" name="Genome Res.">
        <title>Phylogeny-wide analysis of social amoeba genomes highlights ancient origins for complex intercellular communication.</title>
        <authorList>
            <person name="Heidel A.J."/>
            <person name="Lawal H.M."/>
            <person name="Felder M."/>
            <person name="Schilde C."/>
            <person name="Helps N.R."/>
            <person name="Tunggal B."/>
            <person name="Rivero F."/>
            <person name="John U."/>
            <person name="Schleicher M."/>
            <person name="Eichinger L."/>
            <person name="Platzer M."/>
            <person name="Noegel A.A."/>
            <person name="Schaap P."/>
            <person name="Gloeckner G."/>
        </authorList>
    </citation>
    <scope>NUCLEOTIDE SEQUENCE [LARGE SCALE GENOMIC DNA]</scope>
    <source>
        <strain evidence="15">ATCC 26659 / Pp 5 / PN500</strain>
    </source>
</reference>
<feature type="region of interest" description="Disordered" evidence="11">
    <location>
        <begin position="47"/>
        <end position="73"/>
    </location>
</feature>
<comment type="similarity">
    <text evidence="2">Belongs to the DEAD box helicase family. DEAH subfamily.</text>
</comment>
<feature type="region of interest" description="Disordered" evidence="11">
    <location>
        <begin position="293"/>
        <end position="378"/>
    </location>
</feature>
<evidence type="ECO:0000259" key="13">
    <source>
        <dbReference type="PROSITE" id="PS51194"/>
    </source>
</evidence>
<dbReference type="CDD" id="cd18791">
    <property type="entry name" value="SF2_C_RHA"/>
    <property type="match status" value="1"/>
</dbReference>
<keyword evidence="15" id="KW-1185">Reference proteome</keyword>
<protein>
    <recommendedName>
        <fullName evidence="3">RNA helicase</fullName>
        <ecNumber evidence="3">3.6.4.13</ecNumber>
    </recommendedName>
</protein>
<feature type="compositionally biased region" description="Acidic residues" evidence="11">
    <location>
        <begin position="295"/>
        <end position="307"/>
    </location>
</feature>
<dbReference type="InterPro" id="IPR007502">
    <property type="entry name" value="Helicase-assoc_dom"/>
</dbReference>
<dbReference type="Pfam" id="PF21010">
    <property type="entry name" value="HA2_C"/>
    <property type="match status" value="1"/>
</dbReference>
<evidence type="ECO:0000256" key="11">
    <source>
        <dbReference type="SAM" id="MobiDB-lite"/>
    </source>
</evidence>
<organism evidence="14 15">
    <name type="scientific">Heterostelium pallidum (strain ATCC 26659 / Pp 5 / PN500)</name>
    <name type="common">Cellular slime mold</name>
    <name type="synonym">Polysphondylium pallidum</name>
    <dbReference type="NCBI Taxonomy" id="670386"/>
    <lineage>
        <taxon>Eukaryota</taxon>
        <taxon>Amoebozoa</taxon>
        <taxon>Evosea</taxon>
        <taxon>Eumycetozoa</taxon>
        <taxon>Dictyostelia</taxon>
        <taxon>Acytosteliales</taxon>
        <taxon>Acytosteliaceae</taxon>
        <taxon>Heterostelium</taxon>
    </lineage>
</organism>
<accession>D3BAY0</accession>
<dbReference type="RefSeq" id="XP_020433834.1">
    <property type="nucleotide sequence ID" value="XM_020576585.1"/>
</dbReference>
<feature type="compositionally biased region" description="Polar residues" evidence="11">
    <location>
        <begin position="1"/>
        <end position="10"/>
    </location>
</feature>
<dbReference type="CDD" id="cd17982">
    <property type="entry name" value="DEXHc_DHX37"/>
    <property type="match status" value="1"/>
</dbReference>
<dbReference type="InterPro" id="IPR011709">
    <property type="entry name" value="DEAD-box_helicase_OB_fold"/>
</dbReference>
<keyword evidence="6 14" id="KW-0347">Helicase</keyword>
<feature type="compositionally biased region" description="Acidic residues" evidence="11">
    <location>
        <begin position="829"/>
        <end position="873"/>
    </location>
</feature>
<evidence type="ECO:0000313" key="14">
    <source>
        <dbReference type="EMBL" id="EFA81717.1"/>
    </source>
</evidence>
<feature type="region of interest" description="Disordered" evidence="11">
    <location>
        <begin position="799"/>
        <end position="899"/>
    </location>
</feature>
<feature type="domain" description="Helicase ATP-binding" evidence="12">
    <location>
        <begin position="531"/>
        <end position="715"/>
    </location>
</feature>
<dbReference type="FunCoup" id="D3BAY0">
    <property type="interactions" value="921"/>
</dbReference>
<sequence>MSTIPLQRAQSKNKKKSREERLKQTLKKKIDRHAERKDLIDKLLTNSMSNDKRELLKSSATLGKKETNKESLERVKVEEKFNVKDILPEDRYKRKPKDIKTPSIEDGDNVVDQWDDVEDDDLIQAKQPVAVPSFFNKKTNSNNKKNNNNNKNNNSTVDIPNTTTSLASLASLTSGGNKSKEFKIITSLDDIDDDEESNQYNNNNNSNNSNNSNSASNVGDDRYVNDDLPKKRRGLVVPKKTADKKREEKSKKKYFFWSQDSIDRDFDEYDDDTLVSSSIRSKTVHNKSDNIIDKDENELDESEDEETINLKGNTSVDGNTIIPTTTTTTTATTTTTTATESKTTNIEKKEETKSNNNNNNSNKNDKKKNNNNSVSTLKRKEIDEEKVVVVEEKVDVVVEQKGNKRKKKDNNNINAQKIQQQVEQKIQQKEKELEEQLQQQQQQQEKENDKKDEMERYALTLDDFGKFEDENREFIISVPTGNEILEQKIKEHLEMETDIKFNVFHVPVVRLPEVIETREKLPIMMEEHNIVEKIKDNDVVIICGETGSGKTTQVPQFLYESGFAHPDSDFPGLIGVTQPRRVAAVSTAKRVAHELNVVFGKEVGYQIRYDRKLDTDVNKVKFMTDGILLREVQTDFLLQQYSCIIIDEAHERNLNTDILIGLLSRIVPMRKKLWMNYRKNGGERYTPLKIVVMSATLRVEDFTKNSNLFSLVPPVINIPTRQYPVTIHFNKKTVLDNYIDEAYRKVLKIHRRLPPGGVLVFVTGRQEVEELCTKLRRAHPMKSVNRSFKEENDRLEKEFKELEEEEDSKADTQKKHNQVYGDADSAENQLEDDNNKEEEEDLDYDDIEVVEDEDVEVEDDEDDDEDGEGSDQDSESKEKKDDDEEMEGESNDSEKKEIGPLHVLPLFSNMPTVKQMRVFQTPPLGSRLVVVATNLAETSLTIPNIKYVVDTGRVKGRFYNKDNGVSSFEVTWTSKASADQRAGRAGRTGPGHCYRIFSSAVYNDHFEQFSKPEILLIPIDGMVLQMKSMGIHNITRFPFPTPPEESALKLAMRSLCYLGALDKKNFDITELGQLMSTFPLAPRFSKMLLLGRQHNCLQFIIAIVSILTVKNPFVGDGDLEDEEDETPKQDDDRDMTEKEMEQKVKEERKRRQQRMNNSLRKWIHKESDILTILKVVGAYDFQKKKDPKSVDSFCDAQYLNSKSMGEIYKLRHQLSEMVNSIFMDEELNLNSDNQYQPLTMNKPMSPPNATQELFIKQVITAGLIDQVARIHEVATSYSMAEYRSCTNNVPVFIHPNSSLSKATPNFVVYCDVIETSKPYMKLVSEVNPAWLATLGRPLCADFKPLDMPFPKYSAKRDKVICYVKPSFGVHSWELPLMAIDHPDPKESCRYFAKALLDGVVFSPLTYIILRQFKINTKAKLAEKWFEDPQFLLKEYLPWVDESMISIVSSIWPPFDSVVIPEILLVDATSNSAYDTDEELNEDEDDEMED</sequence>
<dbReference type="Pfam" id="PF00271">
    <property type="entry name" value="Helicase_C"/>
    <property type="match status" value="1"/>
</dbReference>
<evidence type="ECO:0000256" key="2">
    <source>
        <dbReference type="ARBA" id="ARBA00008792"/>
    </source>
</evidence>
<comment type="catalytic activity">
    <reaction evidence="10">
        <text>ATP + H2O = ADP + phosphate + H(+)</text>
        <dbReference type="Rhea" id="RHEA:13065"/>
        <dbReference type="ChEBI" id="CHEBI:15377"/>
        <dbReference type="ChEBI" id="CHEBI:15378"/>
        <dbReference type="ChEBI" id="CHEBI:30616"/>
        <dbReference type="ChEBI" id="CHEBI:43474"/>
        <dbReference type="ChEBI" id="CHEBI:456216"/>
        <dbReference type="EC" id="3.6.4.13"/>
    </reaction>
</comment>
<feature type="region of interest" description="Disordered" evidence="11">
    <location>
        <begin position="433"/>
        <end position="452"/>
    </location>
</feature>
<evidence type="ECO:0000256" key="3">
    <source>
        <dbReference type="ARBA" id="ARBA00012552"/>
    </source>
</evidence>
<dbReference type="Gene3D" id="1.20.120.1080">
    <property type="match status" value="1"/>
</dbReference>
<dbReference type="GO" id="GO:0005730">
    <property type="term" value="C:nucleolus"/>
    <property type="evidence" value="ECO:0007669"/>
    <property type="project" value="UniProtKB-SubCell"/>
</dbReference>
<dbReference type="SUPFAM" id="SSF52540">
    <property type="entry name" value="P-loop containing nucleoside triphosphate hydrolases"/>
    <property type="match status" value="1"/>
</dbReference>
<dbReference type="FunFam" id="3.40.50.300:FF:000637">
    <property type="entry name" value="ATP-dependent RNA helicase DHX37/DHR1"/>
    <property type="match status" value="1"/>
</dbReference>
<feature type="region of interest" description="Disordered" evidence="11">
    <location>
        <begin position="89"/>
        <end position="161"/>
    </location>
</feature>
<keyword evidence="8" id="KW-0694">RNA-binding</keyword>
<dbReference type="SMART" id="SM00487">
    <property type="entry name" value="DEXDc"/>
    <property type="match status" value="1"/>
</dbReference>